<dbReference type="Proteomes" id="UP000002215">
    <property type="component" value="Chromosome"/>
</dbReference>
<proteinExistence type="predicted"/>
<dbReference type="GO" id="GO:0005737">
    <property type="term" value="C:cytoplasm"/>
    <property type="evidence" value="ECO:0007669"/>
    <property type="project" value="TreeGrafter"/>
</dbReference>
<dbReference type="GO" id="GO:0004029">
    <property type="term" value="F:aldehyde dehydrogenase (NAD+) activity"/>
    <property type="evidence" value="ECO:0007669"/>
    <property type="project" value="TreeGrafter"/>
</dbReference>
<evidence type="ECO:0000259" key="1">
    <source>
        <dbReference type="Pfam" id="PF01370"/>
    </source>
</evidence>
<reference evidence="3" key="1">
    <citation type="submission" date="2009-08" db="EMBL/GenBank/DDBJ databases">
        <title>The complete genome of Chitinophaga pinensis DSM 2588.</title>
        <authorList>
            <consortium name="US DOE Joint Genome Institute (JGI-PGF)"/>
            <person name="Lucas S."/>
            <person name="Copeland A."/>
            <person name="Lapidus A."/>
            <person name="Glavina del Rio T."/>
            <person name="Dalin E."/>
            <person name="Tice H."/>
            <person name="Bruce D."/>
            <person name="Goodwin L."/>
            <person name="Pitluck S."/>
            <person name="Kyrpides N."/>
            <person name="Mavromatis K."/>
            <person name="Ivanova N."/>
            <person name="Mikhailova N."/>
            <person name="Sims D."/>
            <person name="Meinche L."/>
            <person name="Brettin T."/>
            <person name="Detter J.C."/>
            <person name="Han C."/>
            <person name="Larimer F."/>
            <person name="Land M."/>
            <person name="Hauser L."/>
            <person name="Markowitz V."/>
            <person name="Cheng J.-F."/>
            <person name="Hugenholtz P."/>
            <person name="Woyke T."/>
            <person name="Wu D."/>
            <person name="Spring S."/>
            <person name="Klenk H.-P."/>
            <person name="Eisen J.A."/>
        </authorList>
    </citation>
    <scope>NUCLEOTIDE SEQUENCE [LARGE SCALE GENOMIC DNA]</scope>
    <source>
        <strain evidence="3">ATCC 43595 / DSM 2588 / LMG 13176 / NBRC 15968 / NCIMB 11800 / UQM 2034</strain>
    </source>
</reference>
<feature type="domain" description="NAD-dependent epimerase/dehydratase" evidence="1">
    <location>
        <begin position="3"/>
        <end position="216"/>
    </location>
</feature>
<dbReference type="InterPro" id="IPR036291">
    <property type="entry name" value="NAD(P)-bd_dom_sf"/>
</dbReference>
<dbReference type="RefSeq" id="WP_012791943.1">
    <property type="nucleotide sequence ID" value="NC_013132.1"/>
</dbReference>
<gene>
    <name evidence="2" type="ordered locus">Cpin_4327</name>
</gene>
<dbReference type="CDD" id="cd05262">
    <property type="entry name" value="SDR_a7"/>
    <property type="match status" value="1"/>
</dbReference>
<reference evidence="2 3" key="2">
    <citation type="journal article" date="2010" name="Stand. Genomic Sci.">
        <title>Complete genome sequence of Chitinophaga pinensis type strain (UQM 2034).</title>
        <authorList>
            <person name="Glavina Del Rio T."/>
            <person name="Abt B."/>
            <person name="Spring S."/>
            <person name="Lapidus A."/>
            <person name="Nolan M."/>
            <person name="Tice H."/>
            <person name="Copeland A."/>
            <person name="Cheng J.F."/>
            <person name="Chen F."/>
            <person name="Bruce D."/>
            <person name="Goodwin L."/>
            <person name="Pitluck S."/>
            <person name="Ivanova N."/>
            <person name="Mavromatis K."/>
            <person name="Mikhailova N."/>
            <person name="Pati A."/>
            <person name="Chen A."/>
            <person name="Palaniappan K."/>
            <person name="Land M."/>
            <person name="Hauser L."/>
            <person name="Chang Y.J."/>
            <person name="Jeffries C.D."/>
            <person name="Chain P."/>
            <person name="Saunders E."/>
            <person name="Detter J.C."/>
            <person name="Brettin T."/>
            <person name="Rohde M."/>
            <person name="Goker M."/>
            <person name="Bristow J."/>
            <person name="Eisen J.A."/>
            <person name="Markowitz V."/>
            <person name="Hugenholtz P."/>
            <person name="Kyrpides N.C."/>
            <person name="Klenk H.P."/>
            <person name="Lucas S."/>
        </authorList>
    </citation>
    <scope>NUCLEOTIDE SEQUENCE [LARGE SCALE GENOMIC DNA]</scope>
    <source>
        <strain evidence="3">ATCC 43595 / DSM 2588 / LMG 13176 / NBRC 15968 / NCIMB 11800 / UQM 2034</strain>
    </source>
</reference>
<dbReference type="PANTHER" id="PTHR48079:SF6">
    <property type="entry name" value="NAD(P)-BINDING DOMAIN-CONTAINING PROTEIN-RELATED"/>
    <property type="match status" value="1"/>
</dbReference>
<dbReference type="PANTHER" id="PTHR48079">
    <property type="entry name" value="PROTEIN YEEZ"/>
    <property type="match status" value="1"/>
</dbReference>
<dbReference type="InterPro" id="IPR051783">
    <property type="entry name" value="NAD(P)-dependent_oxidoreduct"/>
</dbReference>
<dbReference type="AlphaFoldDB" id="A0A979GY95"/>
<dbReference type="Gene3D" id="3.40.50.720">
    <property type="entry name" value="NAD(P)-binding Rossmann-like Domain"/>
    <property type="match status" value="1"/>
</dbReference>
<protein>
    <submittedName>
        <fullName evidence="2">NAD-dependent epimerase/dehydratase</fullName>
    </submittedName>
</protein>
<organism evidence="2 3">
    <name type="scientific">Chitinophaga pinensis (strain ATCC 43595 / DSM 2588 / LMG 13176 / NBRC 15968 / NCIMB 11800 / UQM 2034)</name>
    <dbReference type="NCBI Taxonomy" id="485918"/>
    <lineage>
        <taxon>Bacteria</taxon>
        <taxon>Pseudomonadati</taxon>
        <taxon>Bacteroidota</taxon>
        <taxon>Chitinophagia</taxon>
        <taxon>Chitinophagales</taxon>
        <taxon>Chitinophagaceae</taxon>
        <taxon>Chitinophaga</taxon>
    </lineage>
</organism>
<dbReference type="KEGG" id="cpi:Cpin_4327"/>
<dbReference type="InterPro" id="IPR001509">
    <property type="entry name" value="Epimerase_deHydtase"/>
</dbReference>
<dbReference type="Pfam" id="PF01370">
    <property type="entry name" value="Epimerase"/>
    <property type="match status" value="1"/>
</dbReference>
<name>A0A979GY95_CHIPD</name>
<evidence type="ECO:0000313" key="2">
    <source>
        <dbReference type="EMBL" id="ACU61775.1"/>
    </source>
</evidence>
<accession>A0A979GY95</accession>
<evidence type="ECO:0000313" key="3">
    <source>
        <dbReference type="Proteomes" id="UP000002215"/>
    </source>
</evidence>
<dbReference type="OrthoDB" id="9807212at2"/>
<sequence>MRVFITGASGFIGGAISAEFLKAGHQVIGLTHSEEGAALLNAAGVDVHRGNINDPQSLQHGIEKSDGVIHCAYMHGFDRIEAASRQESAAINHLGRFLVGSDRPLLITSVAAMGIAIPGQPAIENHFDPNQRNPRYATETAATHVADQGVHVSVVRLPQVHNTQKFGIVSSLLQIARAKGISAYVGEGANRWAAAHLLDVAALYRLVLEKNEPRTYHAVSEEGITLKEIAATIAERLNIPLVSLSVEEAQSHFGPLAMFLDFDMSASSEQTRQRLHWHPAGPGLIEDLRQYNIVL</sequence>
<dbReference type="SUPFAM" id="SSF51735">
    <property type="entry name" value="NAD(P)-binding Rossmann-fold domains"/>
    <property type="match status" value="1"/>
</dbReference>
<dbReference type="EMBL" id="CP001699">
    <property type="protein sequence ID" value="ACU61775.1"/>
    <property type="molecule type" value="Genomic_DNA"/>
</dbReference>